<keyword evidence="1" id="KW-0732">Signal</keyword>
<comment type="caution">
    <text evidence="2">The sequence shown here is derived from an EMBL/GenBank/DDBJ whole genome shotgun (WGS) entry which is preliminary data.</text>
</comment>
<feature type="signal peptide" evidence="1">
    <location>
        <begin position="1"/>
        <end position="18"/>
    </location>
</feature>
<evidence type="ECO:0000313" key="2">
    <source>
        <dbReference type="EMBL" id="KAF2900535.1"/>
    </source>
</evidence>
<sequence length="110" mass="12549">MLLYLLIVISLCARGGNLHTCHYNVLRNQSVTLCTYIATHEELRNKLNETLSTYGNVTHIINKLFLTNCLMLNLKINELRFLPQLQEISIINSYISTLSFGNSDETVDDT</sequence>
<name>A0A8K0DH95_IGNLU</name>
<keyword evidence="3" id="KW-1185">Reference proteome</keyword>
<dbReference type="Proteomes" id="UP000801492">
    <property type="component" value="Unassembled WGS sequence"/>
</dbReference>
<accession>A0A8K0DH95</accession>
<evidence type="ECO:0000313" key="3">
    <source>
        <dbReference type="Proteomes" id="UP000801492"/>
    </source>
</evidence>
<protein>
    <submittedName>
        <fullName evidence="2">Uncharacterized protein</fullName>
    </submittedName>
</protein>
<reference evidence="2" key="1">
    <citation type="submission" date="2019-08" db="EMBL/GenBank/DDBJ databases">
        <title>The genome of the North American firefly Photinus pyralis.</title>
        <authorList>
            <consortium name="Photinus pyralis genome working group"/>
            <person name="Fallon T.R."/>
            <person name="Sander Lower S.E."/>
            <person name="Weng J.-K."/>
        </authorList>
    </citation>
    <scope>NUCLEOTIDE SEQUENCE</scope>
    <source>
        <strain evidence="2">TRF0915ILg1</strain>
        <tissue evidence="2">Whole body</tissue>
    </source>
</reference>
<gene>
    <name evidence="2" type="ORF">ILUMI_05651</name>
</gene>
<feature type="chain" id="PRO_5035450851" evidence="1">
    <location>
        <begin position="19"/>
        <end position="110"/>
    </location>
</feature>
<feature type="non-terminal residue" evidence="2">
    <location>
        <position position="110"/>
    </location>
</feature>
<evidence type="ECO:0000256" key="1">
    <source>
        <dbReference type="SAM" id="SignalP"/>
    </source>
</evidence>
<organism evidence="2 3">
    <name type="scientific">Ignelater luminosus</name>
    <name type="common">Cucubano</name>
    <name type="synonym">Pyrophorus luminosus</name>
    <dbReference type="NCBI Taxonomy" id="2038154"/>
    <lineage>
        <taxon>Eukaryota</taxon>
        <taxon>Metazoa</taxon>
        <taxon>Ecdysozoa</taxon>
        <taxon>Arthropoda</taxon>
        <taxon>Hexapoda</taxon>
        <taxon>Insecta</taxon>
        <taxon>Pterygota</taxon>
        <taxon>Neoptera</taxon>
        <taxon>Endopterygota</taxon>
        <taxon>Coleoptera</taxon>
        <taxon>Polyphaga</taxon>
        <taxon>Elateriformia</taxon>
        <taxon>Elateroidea</taxon>
        <taxon>Elateridae</taxon>
        <taxon>Agrypninae</taxon>
        <taxon>Pyrophorini</taxon>
        <taxon>Ignelater</taxon>
    </lineage>
</organism>
<dbReference type="EMBL" id="VTPC01002130">
    <property type="protein sequence ID" value="KAF2900535.1"/>
    <property type="molecule type" value="Genomic_DNA"/>
</dbReference>
<dbReference type="AlphaFoldDB" id="A0A8K0DH95"/>
<proteinExistence type="predicted"/>